<dbReference type="SMART" id="SM00110">
    <property type="entry name" value="C1Q"/>
    <property type="match status" value="1"/>
</dbReference>
<keyword evidence="6" id="KW-1185">Reference proteome</keyword>
<organism evidence="5 6">
    <name type="scientific">Scylla paramamosain</name>
    <name type="common">Mud crab</name>
    <dbReference type="NCBI Taxonomy" id="85552"/>
    <lineage>
        <taxon>Eukaryota</taxon>
        <taxon>Metazoa</taxon>
        <taxon>Ecdysozoa</taxon>
        <taxon>Arthropoda</taxon>
        <taxon>Crustacea</taxon>
        <taxon>Multicrustacea</taxon>
        <taxon>Malacostraca</taxon>
        <taxon>Eumalacostraca</taxon>
        <taxon>Eucarida</taxon>
        <taxon>Decapoda</taxon>
        <taxon>Pleocyemata</taxon>
        <taxon>Brachyura</taxon>
        <taxon>Eubrachyura</taxon>
        <taxon>Portunoidea</taxon>
        <taxon>Portunidae</taxon>
        <taxon>Portuninae</taxon>
        <taxon>Scylla</taxon>
    </lineage>
</organism>
<dbReference type="Gene3D" id="2.60.120.40">
    <property type="match status" value="1"/>
</dbReference>
<protein>
    <recommendedName>
        <fullName evidence="4">C1q domain-containing protein</fullName>
    </recommendedName>
</protein>
<evidence type="ECO:0000256" key="1">
    <source>
        <dbReference type="ARBA" id="ARBA00004613"/>
    </source>
</evidence>
<feature type="domain" description="C1q" evidence="4">
    <location>
        <begin position="137"/>
        <end position="272"/>
    </location>
</feature>
<feature type="region of interest" description="Disordered" evidence="3">
    <location>
        <begin position="98"/>
        <end position="132"/>
    </location>
</feature>
<evidence type="ECO:0000259" key="4">
    <source>
        <dbReference type="PROSITE" id="PS50871"/>
    </source>
</evidence>
<dbReference type="PANTHER" id="PTHR15427:SF33">
    <property type="entry name" value="COLLAGEN IV NC1 DOMAIN-CONTAINING PROTEIN"/>
    <property type="match status" value="1"/>
</dbReference>
<reference evidence="5 6" key="1">
    <citation type="submission" date="2023-03" db="EMBL/GenBank/DDBJ databases">
        <title>High-quality genome of Scylla paramamosain provides insights in environmental adaptation.</title>
        <authorList>
            <person name="Zhang L."/>
        </authorList>
    </citation>
    <scope>NUCLEOTIDE SEQUENCE [LARGE SCALE GENOMIC DNA]</scope>
    <source>
        <strain evidence="5">LZ_2023a</strain>
        <tissue evidence="5">Muscle</tissue>
    </source>
</reference>
<evidence type="ECO:0000256" key="3">
    <source>
        <dbReference type="SAM" id="MobiDB-lite"/>
    </source>
</evidence>
<proteinExistence type="predicted"/>
<sequence length="272" mass="29024">MVVVMVVVVEGQFVPGFLVESGTDLQEWPEDLAKLFPKEVTPEEHHDHYEKAEALAMQAGTVAAPPSDHSPVEEVLGGPVRLNGVWDSEYPGVKVLADGTADHDHGQYPAVSEVPPAASLSPSSATGSAEGGSRDGGGCGLVAFSVAGAHYKHRKAGTTGTQVLFDKVLASVGPGFNHTGGYLRCECPGYYHLSVHGVSPLQGRARLDLMRNRQRVASTEAQYYGFGSGSNTAIIHLQKGDIVYVYLAQGFLYENDARFRGYASFSGFRLQG</sequence>
<feature type="compositionally biased region" description="Low complexity" evidence="3">
    <location>
        <begin position="109"/>
        <end position="128"/>
    </location>
</feature>
<dbReference type="PROSITE" id="PS50871">
    <property type="entry name" value="C1Q"/>
    <property type="match status" value="1"/>
</dbReference>
<dbReference type="InterPro" id="IPR001073">
    <property type="entry name" value="C1q_dom"/>
</dbReference>
<dbReference type="InterPro" id="IPR050392">
    <property type="entry name" value="Collagen/C1q_domain"/>
</dbReference>
<name>A0AAW0SMB4_SCYPA</name>
<comment type="subcellular location">
    <subcellularLocation>
        <location evidence="1">Secreted</location>
    </subcellularLocation>
</comment>
<evidence type="ECO:0000313" key="5">
    <source>
        <dbReference type="EMBL" id="KAK8376510.1"/>
    </source>
</evidence>
<dbReference type="GO" id="GO:0005581">
    <property type="term" value="C:collagen trimer"/>
    <property type="evidence" value="ECO:0007669"/>
    <property type="project" value="UniProtKB-KW"/>
</dbReference>
<evidence type="ECO:0000313" key="6">
    <source>
        <dbReference type="Proteomes" id="UP001487740"/>
    </source>
</evidence>
<dbReference type="AlphaFoldDB" id="A0AAW0SMB4"/>
<dbReference type="Proteomes" id="UP001487740">
    <property type="component" value="Unassembled WGS sequence"/>
</dbReference>
<dbReference type="Pfam" id="PF00386">
    <property type="entry name" value="C1q"/>
    <property type="match status" value="1"/>
</dbReference>
<dbReference type="InterPro" id="IPR008983">
    <property type="entry name" value="Tumour_necrosis_fac-like_dom"/>
</dbReference>
<dbReference type="PRINTS" id="PR00007">
    <property type="entry name" value="COMPLEMNTC1Q"/>
</dbReference>
<gene>
    <name evidence="5" type="ORF">O3P69_009863</name>
</gene>
<dbReference type="SUPFAM" id="SSF49842">
    <property type="entry name" value="TNF-like"/>
    <property type="match status" value="1"/>
</dbReference>
<keyword evidence="2" id="KW-0964">Secreted</keyword>
<comment type="caution">
    <text evidence="5">The sequence shown here is derived from an EMBL/GenBank/DDBJ whole genome shotgun (WGS) entry which is preliminary data.</text>
</comment>
<evidence type="ECO:0000256" key="2">
    <source>
        <dbReference type="ARBA" id="ARBA00022525"/>
    </source>
</evidence>
<dbReference type="EMBL" id="JARAKH010000048">
    <property type="protein sequence ID" value="KAK8376510.1"/>
    <property type="molecule type" value="Genomic_DNA"/>
</dbReference>
<dbReference type="PANTHER" id="PTHR15427">
    <property type="entry name" value="EMILIN ELASTIN MICROFIBRIL INTERFACE-LOCATED PROTEIN ELASTIN MICROFIBRIL INTERFACER"/>
    <property type="match status" value="1"/>
</dbReference>
<accession>A0AAW0SMB4</accession>